<dbReference type="SUPFAM" id="SSF48452">
    <property type="entry name" value="TPR-like"/>
    <property type="match status" value="1"/>
</dbReference>
<dbReference type="Pfam" id="PF14322">
    <property type="entry name" value="SusD-like_3"/>
    <property type="match status" value="1"/>
</dbReference>
<dbReference type="CDD" id="cd08977">
    <property type="entry name" value="SusD"/>
    <property type="match status" value="1"/>
</dbReference>
<organism evidence="8 9">
    <name type="scientific">Filimonas effusa</name>
    <dbReference type="NCBI Taxonomy" id="2508721"/>
    <lineage>
        <taxon>Bacteria</taxon>
        <taxon>Pseudomonadati</taxon>
        <taxon>Bacteroidota</taxon>
        <taxon>Chitinophagia</taxon>
        <taxon>Chitinophagales</taxon>
        <taxon>Chitinophagaceae</taxon>
        <taxon>Filimonas</taxon>
    </lineage>
</organism>
<sequence length="483" mass="53742">MFLYIFKCNYKCTIYGKLKIFAAIISVGFIVSCTKFLEVDAPNDKLESSNAFQDSVSASSTLTGIYSKLMEGNNGFMGYKSVLPALEADELIYTGSNNTLLEYLNNNIQVNNSMVSAIWTEMYGNIYRCNSTIEGVTKSNGISPSAKTKLKAEALFIRAFCYFYLVNNFGPVPLILETTYPNSAQASRSDVQEVYKQIISDLVTAKAGLPDVYPTLDRARPNKWAATALLSRSYLYTKDYSSAESEASSIIQRTDLYNINPDLNLVFKKESSETIWQLAPVTSIFNSFDGALFIGSSGNIPPYVLTPELYNAFSSGDKRKSFWIASQVIGANTYYYPNKYKVKSGSAGSIIEYEIVFRLSEQYLIRAEARAMQNKLIGANSASSDINAVRFRAGLNDITATTQEAILLVLEAEKRCEYFAEWGHRWLDIKRWPSIANAGSSRADDILAPVKGSNWQATDVLYPIPADQIRLNGNLTQNDGYTK</sequence>
<evidence type="ECO:0000256" key="5">
    <source>
        <dbReference type="ARBA" id="ARBA00023237"/>
    </source>
</evidence>
<keyword evidence="4" id="KW-0472">Membrane</keyword>
<dbReference type="PROSITE" id="PS51257">
    <property type="entry name" value="PROKAR_LIPOPROTEIN"/>
    <property type="match status" value="1"/>
</dbReference>
<keyword evidence="9" id="KW-1185">Reference proteome</keyword>
<dbReference type="InterPro" id="IPR012944">
    <property type="entry name" value="SusD_RagB_dom"/>
</dbReference>
<dbReference type="AlphaFoldDB" id="A0A4Q1D3E4"/>
<evidence type="ECO:0000313" key="9">
    <source>
        <dbReference type="Proteomes" id="UP000290545"/>
    </source>
</evidence>
<gene>
    <name evidence="8" type="ORF">ESB13_17965</name>
</gene>
<evidence type="ECO:0000259" key="6">
    <source>
        <dbReference type="Pfam" id="PF07980"/>
    </source>
</evidence>
<evidence type="ECO:0000259" key="7">
    <source>
        <dbReference type="Pfam" id="PF14322"/>
    </source>
</evidence>
<comment type="subcellular location">
    <subcellularLocation>
        <location evidence="1">Cell outer membrane</location>
    </subcellularLocation>
</comment>
<dbReference type="InterPro" id="IPR011990">
    <property type="entry name" value="TPR-like_helical_dom_sf"/>
</dbReference>
<evidence type="ECO:0000256" key="1">
    <source>
        <dbReference type="ARBA" id="ARBA00004442"/>
    </source>
</evidence>
<reference evidence="8 9" key="1">
    <citation type="submission" date="2019-01" db="EMBL/GenBank/DDBJ databases">
        <title>Filimonas sp. strain TTM-71.</title>
        <authorList>
            <person name="Chen W.-M."/>
        </authorList>
    </citation>
    <scope>NUCLEOTIDE SEQUENCE [LARGE SCALE GENOMIC DNA]</scope>
    <source>
        <strain evidence="8 9">TTM-71</strain>
    </source>
</reference>
<keyword evidence="5" id="KW-0998">Cell outer membrane</keyword>
<evidence type="ECO:0000313" key="8">
    <source>
        <dbReference type="EMBL" id="RXK81683.1"/>
    </source>
</evidence>
<evidence type="ECO:0000256" key="2">
    <source>
        <dbReference type="ARBA" id="ARBA00006275"/>
    </source>
</evidence>
<keyword evidence="3" id="KW-0732">Signal</keyword>
<dbReference type="Proteomes" id="UP000290545">
    <property type="component" value="Unassembled WGS sequence"/>
</dbReference>
<protein>
    <submittedName>
        <fullName evidence="8">RagB/SusD family nutrient uptake outer membrane protein</fullName>
    </submittedName>
</protein>
<evidence type="ECO:0000256" key="4">
    <source>
        <dbReference type="ARBA" id="ARBA00023136"/>
    </source>
</evidence>
<feature type="domain" description="SusD-like N-terminal" evidence="7">
    <location>
        <begin position="35"/>
        <end position="235"/>
    </location>
</feature>
<comment type="caution">
    <text evidence="8">The sequence shown here is derived from an EMBL/GenBank/DDBJ whole genome shotgun (WGS) entry which is preliminary data.</text>
</comment>
<comment type="similarity">
    <text evidence="2">Belongs to the SusD family.</text>
</comment>
<dbReference type="Pfam" id="PF07980">
    <property type="entry name" value="SusD_RagB"/>
    <property type="match status" value="1"/>
</dbReference>
<dbReference type="GO" id="GO:0009279">
    <property type="term" value="C:cell outer membrane"/>
    <property type="evidence" value="ECO:0007669"/>
    <property type="project" value="UniProtKB-SubCell"/>
</dbReference>
<dbReference type="RefSeq" id="WP_129005080.1">
    <property type="nucleotide sequence ID" value="NZ_SDHZ01000003.1"/>
</dbReference>
<dbReference type="InterPro" id="IPR033985">
    <property type="entry name" value="SusD-like_N"/>
</dbReference>
<name>A0A4Q1D3E4_9BACT</name>
<dbReference type="EMBL" id="SDHZ01000003">
    <property type="protein sequence ID" value="RXK81683.1"/>
    <property type="molecule type" value="Genomic_DNA"/>
</dbReference>
<accession>A0A4Q1D3E4</accession>
<feature type="domain" description="RagB/SusD" evidence="6">
    <location>
        <begin position="327"/>
        <end position="481"/>
    </location>
</feature>
<dbReference type="OrthoDB" id="625727at2"/>
<evidence type="ECO:0000256" key="3">
    <source>
        <dbReference type="ARBA" id="ARBA00022729"/>
    </source>
</evidence>
<dbReference type="Gene3D" id="1.25.40.390">
    <property type="match status" value="1"/>
</dbReference>
<proteinExistence type="inferred from homology"/>